<dbReference type="Proteomes" id="UP000008460">
    <property type="component" value="Chromosome"/>
</dbReference>
<reference evidence="2 3" key="1">
    <citation type="submission" date="2011-04" db="EMBL/GenBank/DDBJ databases">
        <title>Complete sequence of Cellulomonas fimi ATCC 484.</title>
        <authorList>
            <consortium name="US DOE Joint Genome Institute"/>
            <person name="Lucas S."/>
            <person name="Han J."/>
            <person name="Lapidus A."/>
            <person name="Cheng J.-F."/>
            <person name="Goodwin L."/>
            <person name="Pitluck S."/>
            <person name="Peters L."/>
            <person name="Chertkov O."/>
            <person name="Detter J.C."/>
            <person name="Han C."/>
            <person name="Tapia R."/>
            <person name="Land M."/>
            <person name="Hauser L."/>
            <person name="Kyrpides N."/>
            <person name="Ivanova N."/>
            <person name="Ovchinnikova G."/>
            <person name="Pagani I."/>
            <person name="Mead D."/>
            <person name="Brumm P."/>
            <person name="Woyke T."/>
        </authorList>
    </citation>
    <scope>NUCLEOTIDE SEQUENCE [LARGE SCALE GENOMIC DNA]</scope>
    <source>
        <strain evidence="3">ATCC 484 / DSM 20113 / JCM 1341 / NBRC 15513 / NCIMB 8980 / NCTC 7547</strain>
    </source>
</reference>
<dbReference type="Pfam" id="PF20058">
    <property type="entry name" value="DUF6457"/>
    <property type="match status" value="1"/>
</dbReference>
<dbReference type="HOGENOM" id="CLU_154370_3_0_11"/>
<evidence type="ECO:0000313" key="3">
    <source>
        <dbReference type="Proteomes" id="UP000008460"/>
    </source>
</evidence>
<gene>
    <name evidence="2" type="ordered locus">Celf_3736</name>
</gene>
<proteinExistence type="predicted"/>
<accession>F4H5B9</accession>
<protein>
    <submittedName>
        <fullName evidence="2">Molybdopterin-guanine dinucleotide biosynthesis protein A-like protein</fullName>
    </submittedName>
</protein>
<evidence type="ECO:0000313" key="2">
    <source>
        <dbReference type="EMBL" id="AEE47842.1"/>
    </source>
</evidence>
<evidence type="ECO:0000259" key="1">
    <source>
        <dbReference type="Pfam" id="PF20058"/>
    </source>
</evidence>
<name>F4H5B9_CELFA</name>
<sequence length="91" mass="9302">MSTDPRKAPGADLPAWVDHIARELGVDPALVDIDRVLGVAADVAHSVARPAVPVTMLVAGLAVASGRAGDDVLATVERAALAWASDENVLP</sequence>
<dbReference type="RefSeq" id="WP_013772865.1">
    <property type="nucleotide sequence ID" value="NC_015514.1"/>
</dbReference>
<dbReference type="STRING" id="590998.Celf_3736"/>
<dbReference type="eggNOG" id="ENOG502ZNP7">
    <property type="taxonomic scope" value="Bacteria"/>
</dbReference>
<feature type="domain" description="DUF6457" evidence="1">
    <location>
        <begin position="11"/>
        <end position="86"/>
    </location>
</feature>
<organism evidence="2 3">
    <name type="scientific">Cellulomonas fimi (strain ATCC 484 / DSM 20113 / JCM 1341 / CCUG 24087 / LMG 16345 / NBRC 15513 / NCIMB 8980 / NCTC 7547 / NRS-133)</name>
    <dbReference type="NCBI Taxonomy" id="590998"/>
    <lineage>
        <taxon>Bacteria</taxon>
        <taxon>Bacillati</taxon>
        <taxon>Actinomycetota</taxon>
        <taxon>Actinomycetes</taxon>
        <taxon>Micrococcales</taxon>
        <taxon>Cellulomonadaceae</taxon>
        <taxon>Cellulomonas</taxon>
    </lineage>
</organism>
<keyword evidence="3" id="KW-1185">Reference proteome</keyword>
<dbReference type="KEGG" id="cfi:Celf_3736"/>
<dbReference type="EMBL" id="CP002666">
    <property type="protein sequence ID" value="AEE47842.1"/>
    <property type="molecule type" value="Genomic_DNA"/>
</dbReference>
<dbReference type="AlphaFoldDB" id="F4H5B9"/>
<dbReference type="InterPro" id="IPR045598">
    <property type="entry name" value="DUF6457"/>
</dbReference>